<feature type="compositionally biased region" description="Low complexity" evidence="1">
    <location>
        <begin position="405"/>
        <end position="419"/>
    </location>
</feature>
<dbReference type="STRING" id="1447875.A0A2B7WIW8"/>
<dbReference type="GO" id="GO:0003677">
    <property type="term" value="F:DNA binding"/>
    <property type="evidence" value="ECO:0007669"/>
    <property type="project" value="InterPro"/>
</dbReference>
<feature type="region of interest" description="Disordered" evidence="1">
    <location>
        <begin position="830"/>
        <end position="1064"/>
    </location>
</feature>
<feature type="compositionally biased region" description="Basic and acidic residues" evidence="1">
    <location>
        <begin position="974"/>
        <end position="993"/>
    </location>
</feature>
<feature type="compositionally biased region" description="Acidic residues" evidence="1">
    <location>
        <begin position="584"/>
        <end position="610"/>
    </location>
</feature>
<feature type="domain" description="Telomeric single stranded DNA binding POT1/Cdc13" evidence="2">
    <location>
        <begin position="1097"/>
        <end position="1230"/>
    </location>
</feature>
<dbReference type="InterPro" id="IPR012340">
    <property type="entry name" value="NA-bd_OB-fold"/>
</dbReference>
<dbReference type="SUPFAM" id="SSF50249">
    <property type="entry name" value="Nucleic acid-binding proteins"/>
    <property type="match status" value="1"/>
</dbReference>
<feature type="region of interest" description="Disordered" evidence="1">
    <location>
        <begin position="1"/>
        <end position="21"/>
    </location>
</feature>
<organism evidence="3 4">
    <name type="scientific">Helicocarpus griseus UAMH5409</name>
    <dbReference type="NCBI Taxonomy" id="1447875"/>
    <lineage>
        <taxon>Eukaryota</taxon>
        <taxon>Fungi</taxon>
        <taxon>Dikarya</taxon>
        <taxon>Ascomycota</taxon>
        <taxon>Pezizomycotina</taxon>
        <taxon>Eurotiomycetes</taxon>
        <taxon>Eurotiomycetidae</taxon>
        <taxon>Onygenales</taxon>
        <taxon>Ajellomycetaceae</taxon>
        <taxon>Helicocarpus</taxon>
    </lineage>
</organism>
<dbReference type="Gene3D" id="2.40.50.140">
    <property type="entry name" value="Nucleic acid-binding proteins"/>
    <property type="match status" value="1"/>
</dbReference>
<feature type="compositionally biased region" description="Basic and acidic residues" evidence="1">
    <location>
        <begin position="534"/>
        <end position="558"/>
    </location>
</feature>
<feature type="compositionally biased region" description="Low complexity" evidence="1">
    <location>
        <begin position="1252"/>
        <end position="1267"/>
    </location>
</feature>
<feature type="compositionally biased region" description="Polar residues" evidence="1">
    <location>
        <begin position="894"/>
        <end position="903"/>
    </location>
</feature>
<feature type="region of interest" description="Disordered" evidence="1">
    <location>
        <begin position="147"/>
        <end position="189"/>
    </location>
</feature>
<feature type="compositionally biased region" description="Acidic residues" evidence="1">
    <location>
        <begin position="560"/>
        <end position="573"/>
    </location>
</feature>
<comment type="caution">
    <text evidence="3">The sequence shown here is derived from an EMBL/GenBank/DDBJ whole genome shotgun (WGS) entry which is preliminary data.</text>
</comment>
<dbReference type="InterPro" id="IPR011564">
    <property type="entry name" value="Telomer_end-bd_POT1/Cdc13"/>
</dbReference>
<feature type="region of interest" description="Disordered" evidence="1">
    <location>
        <begin position="332"/>
        <end position="351"/>
    </location>
</feature>
<dbReference type="OrthoDB" id="5363079at2759"/>
<protein>
    <recommendedName>
        <fullName evidence="2">Telomeric single stranded DNA binding POT1/Cdc13 domain-containing protein</fullName>
    </recommendedName>
</protein>
<dbReference type="SMART" id="SM00976">
    <property type="entry name" value="Telo_bind"/>
    <property type="match status" value="1"/>
</dbReference>
<name>A0A2B7WIW8_9EURO</name>
<evidence type="ECO:0000313" key="4">
    <source>
        <dbReference type="Proteomes" id="UP000223968"/>
    </source>
</evidence>
<sequence>MELPASTDGASPLASTTPTPLAQLSPSLEDLKQRHVRAVVILLWPYSSYTKQSSLLLSEPDFRLRDRKGQVKVSFRDECAEAVAKAQIGIGDTVVLGLEGARWQNHNADVGTPGRGIDWDLAFSSRLLLEVYRDLKLVRTVEVQAPRNGGRDVDGVIPTTPTRSPSTPQLQISGEADRPPPPDNWSSPAFSQKFSASFGPLSNSAFDPLAEEDGYIWGKGRKRTKFGRPSSEWVFVDTPPSPPPATTDTWEDEDLDLEDQEDVTMEEQPSQGDTVPNTQEIVQVEDGTQEVETTQVLEPSKLVFQTENMDGLTSPAGNGISETVQITSGHSQTQEGTAPFSQTASWGSMGSHQPTITPFTSFGNSFEQQPMFNQQGVATPRLRPTLSPGASIISPLETSLAGTISSLPPSRSPLSSQLPVEDSTSHQPVAQATVVESVVKGTAYEVEYRGEATVDEDQNLDYTPGQRLNHVESSPSLSPTSVVETDGRGPDHAYQVEEVDEQEGLDHEAITVSQTVLNTAVEKEEVDITDLDEVEQHTDSELSDRFSRQGDGMERQSVDIDGDGEEDLEETMEGELREPPWEGFEQEGGEEAEEQYEGGEIEGVSEEEAEEGHGSEIQEKLEAESGEELEEESSEDGMEEEVEDVIEEEMDEQDEEDEEDLEMYSGDEMGHVPSVTSSRYESEGASGGYSEAGLEEDTFPPRASYPAVPRAPPEVIVIDSDDEDEVGPAVSTGPSQEELHHSNAVQEPHVERTTPPTQEAIAAGFEHQVEMNGTSMSEAADHTVEAVYHSEAEVSLPLHNIGPVGSEATPEFNQTSRSEAMGLMAESALHAEAESTAPGGESEYTTGYKSEEVNDYHRTSPSFSPDPMSGAEREGDSYSSDEADATAIDPQLYESENQKSPATVSEARGSVDPGLSLDGAADAWHEPRILVSPDSKGRLITPLEIQESTDIRSSPPPSEALSEDDDLVTSQIFRDMEQAERREEPQIDRKLDAADGTTLIEASESLSHHDRPEGQLGQDIPSHADTSELASPVSHSTDRRGSSPAGDAGVQDNTKDEANMPSGKAAETAIAMRDTAMDAIPQPNMNATGLRSRFSYFFPLATLADNFNNVTDTISVVISCSRISQASKGPREYYTTLRLTDPSMNGITVTAQIFRKAKSSLPTAEKGDVVLLRDFKVQSMDHKMMLLSMAASSWAVFSQGTTDGVQMNASPVEFGEEEQRYVSAIREWYTEEGEELAGKHEHLTMAREGTETTDSVSSVASTSPSATGKGSIFKKYARPKKRRHRRITIHELRDGRRYAEVGSPSDKEIIHELRDGTVYANL</sequence>
<accession>A0A2B7WIW8</accession>
<evidence type="ECO:0000313" key="3">
    <source>
        <dbReference type="EMBL" id="PGG96582.1"/>
    </source>
</evidence>
<dbReference type="Pfam" id="PF02765">
    <property type="entry name" value="POT1"/>
    <property type="match status" value="1"/>
</dbReference>
<feature type="region of interest" description="Disordered" evidence="1">
    <location>
        <begin position="231"/>
        <end position="252"/>
    </location>
</feature>
<feature type="region of interest" description="Disordered" evidence="1">
    <location>
        <begin position="405"/>
        <end position="428"/>
    </location>
</feature>
<dbReference type="GO" id="GO:0000781">
    <property type="term" value="C:chromosome, telomeric region"/>
    <property type="evidence" value="ECO:0007669"/>
    <property type="project" value="InterPro"/>
</dbReference>
<feature type="compositionally biased region" description="Basic and acidic residues" evidence="1">
    <location>
        <begin position="849"/>
        <end position="858"/>
    </location>
</feature>
<proteinExistence type="predicted"/>
<evidence type="ECO:0000256" key="1">
    <source>
        <dbReference type="SAM" id="MobiDB-lite"/>
    </source>
</evidence>
<reference evidence="3 4" key="1">
    <citation type="submission" date="2017-10" db="EMBL/GenBank/DDBJ databases">
        <title>Comparative genomics in systemic dimorphic fungi from Ajellomycetaceae.</title>
        <authorList>
            <person name="Munoz J.F."/>
            <person name="Mcewen J.G."/>
            <person name="Clay O.K."/>
            <person name="Cuomo C.A."/>
        </authorList>
    </citation>
    <scope>NUCLEOTIDE SEQUENCE [LARGE SCALE GENOMIC DNA]</scope>
    <source>
        <strain evidence="3 4">UAMH5409</strain>
    </source>
</reference>
<gene>
    <name evidence="3" type="ORF">AJ79_09531</name>
</gene>
<feature type="compositionally biased region" description="Acidic residues" evidence="1">
    <location>
        <begin position="624"/>
        <end position="662"/>
    </location>
</feature>
<dbReference type="GO" id="GO:0000723">
    <property type="term" value="P:telomere maintenance"/>
    <property type="evidence" value="ECO:0007669"/>
    <property type="project" value="InterPro"/>
</dbReference>
<evidence type="ECO:0000259" key="2">
    <source>
        <dbReference type="SMART" id="SM00976"/>
    </source>
</evidence>
<feature type="compositionally biased region" description="Polar residues" evidence="1">
    <location>
        <begin position="471"/>
        <end position="483"/>
    </location>
</feature>
<dbReference type="EMBL" id="PDNB01000275">
    <property type="protein sequence ID" value="PGG96582.1"/>
    <property type="molecule type" value="Genomic_DNA"/>
</dbReference>
<feature type="region of interest" description="Disordered" evidence="1">
    <location>
        <begin position="1249"/>
        <end position="1271"/>
    </location>
</feature>
<dbReference type="CDD" id="cd04497">
    <property type="entry name" value="hPOT1_OB1_like"/>
    <property type="match status" value="1"/>
</dbReference>
<dbReference type="Proteomes" id="UP000223968">
    <property type="component" value="Unassembled WGS sequence"/>
</dbReference>
<feature type="region of interest" description="Disordered" evidence="1">
    <location>
        <begin position="527"/>
        <end position="758"/>
    </location>
</feature>
<feature type="region of interest" description="Disordered" evidence="1">
    <location>
        <begin position="467"/>
        <end position="490"/>
    </location>
</feature>
<feature type="compositionally biased region" description="Basic and acidic residues" evidence="1">
    <location>
        <begin position="611"/>
        <end position="623"/>
    </location>
</feature>
<keyword evidence="4" id="KW-1185">Reference proteome</keyword>
<feature type="compositionally biased region" description="Low complexity" evidence="1">
    <location>
        <begin position="158"/>
        <end position="168"/>
    </location>
</feature>